<dbReference type="Proteomes" id="UP000673375">
    <property type="component" value="Unassembled WGS sequence"/>
</dbReference>
<dbReference type="PANTHER" id="PTHR43252:SF6">
    <property type="entry name" value="NEGATIVE TRANSCRIPTION REGULATOR PADR"/>
    <property type="match status" value="1"/>
</dbReference>
<evidence type="ECO:0000259" key="1">
    <source>
        <dbReference type="Pfam" id="PF03551"/>
    </source>
</evidence>
<feature type="domain" description="Transcription regulator PadR N-terminal" evidence="1">
    <location>
        <begin position="5"/>
        <end position="76"/>
    </location>
</feature>
<organism evidence="2 3">
    <name type="scientific">Enterococcus larvae</name>
    <dbReference type="NCBI Taxonomy" id="2794352"/>
    <lineage>
        <taxon>Bacteria</taxon>
        <taxon>Bacillati</taxon>
        <taxon>Bacillota</taxon>
        <taxon>Bacilli</taxon>
        <taxon>Lactobacillales</taxon>
        <taxon>Enterococcaceae</taxon>
        <taxon>Enterococcus</taxon>
    </lineage>
</organism>
<comment type="caution">
    <text evidence="2">The sequence shown here is derived from an EMBL/GenBank/DDBJ whole genome shotgun (WGS) entry which is preliminary data.</text>
</comment>
<accession>A0ABS4CNP0</accession>
<evidence type="ECO:0000313" key="2">
    <source>
        <dbReference type="EMBL" id="MBP1048201.1"/>
    </source>
</evidence>
<keyword evidence="3" id="KW-1185">Reference proteome</keyword>
<sequence length="206" mass="24090">MDTIILGILLLKESTVYELRNAIKTNFTSMSSSSTGSIQAAIKKLLAGDMVTYQELVENSVNKKIYSITDKGKEYFLEKIEHPMKYKEKNMELSKFFFMGFLPAEKRIPLIKSYIQELEKEKAALEHIHTKNYVERQGVEEYKSYLKESNRQDDFTPFSFNRSLEELITDIADYQYSTLELGLKKIDFEITWFKDQLNKATSQNKQ</sequence>
<dbReference type="RefSeq" id="WP_209558965.1">
    <property type="nucleotide sequence ID" value="NZ_JAEDXU010000013.1"/>
</dbReference>
<proteinExistence type="predicted"/>
<dbReference type="InterPro" id="IPR005149">
    <property type="entry name" value="Tscrpt_reg_PadR_N"/>
</dbReference>
<dbReference type="InterPro" id="IPR036390">
    <property type="entry name" value="WH_DNA-bd_sf"/>
</dbReference>
<protein>
    <submittedName>
        <fullName evidence="2">PadR family transcriptional regulator</fullName>
    </submittedName>
</protein>
<dbReference type="EMBL" id="JAEDXU010000013">
    <property type="protein sequence ID" value="MBP1048201.1"/>
    <property type="molecule type" value="Genomic_DNA"/>
</dbReference>
<reference evidence="2 3" key="1">
    <citation type="submission" date="2020-12" db="EMBL/GenBank/DDBJ databases">
        <title>Vagococcus allomyrinae sp. nov. and Enterococcus lavae sp. nov., isolated from the larvae of Allomyrina dichotoma.</title>
        <authorList>
            <person name="Lee S.D."/>
        </authorList>
    </citation>
    <scope>NUCLEOTIDE SEQUENCE [LARGE SCALE GENOMIC DNA]</scope>
    <source>
        <strain evidence="2 3">BWM-S5</strain>
    </source>
</reference>
<dbReference type="InterPro" id="IPR036388">
    <property type="entry name" value="WH-like_DNA-bd_sf"/>
</dbReference>
<dbReference type="SUPFAM" id="SSF46785">
    <property type="entry name" value="Winged helix' DNA-binding domain"/>
    <property type="match status" value="1"/>
</dbReference>
<name>A0ABS4CNP0_9ENTE</name>
<dbReference type="Gene3D" id="1.10.10.10">
    <property type="entry name" value="Winged helix-like DNA-binding domain superfamily/Winged helix DNA-binding domain"/>
    <property type="match status" value="1"/>
</dbReference>
<dbReference type="PANTHER" id="PTHR43252">
    <property type="entry name" value="TRANSCRIPTIONAL REGULATOR YQJI"/>
    <property type="match status" value="1"/>
</dbReference>
<dbReference type="Pfam" id="PF03551">
    <property type="entry name" value="PadR"/>
    <property type="match status" value="1"/>
</dbReference>
<gene>
    <name evidence="2" type="ORF">I6N96_18055</name>
</gene>
<evidence type="ECO:0000313" key="3">
    <source>
        <dbReference type="Proteomes" id="UP000673375"/>
    </source>
</evidence>